<organism evidence="4 5">
    <name type="scientific">Holothuria leucospilota</name>
    <name type="common">Black long sea cucumber</name>
    <name type="synonym">Mertensiothuria leucospilota</name>
    <dbReference type="NCBI Taxonomy" id="206669"/>
    <lineage>
        <taxon>Eukaryota</taxon>
        <taxon>Metazoa</taxon>
        <taxon>Echinodermata</taxon>
        <taxon>Eleutherozoa</taxon>
        <taxon>Echinozoa</taxon>
        <taxon>Holothuroidea</taxon>
        <taxon>Aspidochirotacea</taxon>
        <taxon>Aspidochirotida</taxon>
        <taxon>Holothuriidae</taxon>
        <taxon>Holothuria</taxon>
    </lineage>
</organism>
<dbReference type="OrthoDB" id="205623at2759"/>
<dbReference type="Proteomes" id="UP001152320">
    <property type="component" value="Chromosome 12"/>
</dbReference>
<evidence type="ECO:0000313" key="5">
    <source>
        <dbReference type="Proteomes" id="UP001152320"/>
    </source>
</evidence>
<dbReference type="Gene3D" id="3.40.50.300">
    <property type="entry name" value="P-loop containing nucleotide triphosphate hydrolases"/>
    <property type="match status" value="1"/>
</dbReference>
<dbReference type="Pfam" id="PF00685">
    <property type="entry name" value="Sulfotransfer_1"/>
    <property type="match status" value="1"/>
</dbReference>
<name>A0A9Q1BRW3_HOLLE</name>
<gene>
    <name evidence="4" type="ORF">HOLleu_24880</name>
</gene>
<keyword evidence="2" id="KW-0808">Transferase</keyword>
<sequence>MSKLPPLHFYKGPTPLPPPVTDEAIDALKTFEYRDGDVLIASYPKCGTHWSNEVVQLILHDGDPTKLDHRHRRACLEIKDVQDFRKLDQVKPTVELVKTDPSPRVLMTHLGPSYLSEDTWKRRIPIVFIFRDPRDVVVSEYNFLKKFLGVDGQPVMKEDSFDEFLEGFISDHVGYGNWCDHALAYEKKATEGENILFVTYEDMKKDLPTVVRSIASHIGQEISDEVVAKVVANSGIEAMKRNYQEASKTQENANLHLSNFVNKGVAGQWKTDFSGDKFTKFNDTFKERVKDSVYAKRYFDE</sequence>
<dbReference type="InterPro" id="IPR000863">
    <property type="entry name" value="Sulfotransferase_dom"/>
</dbReference>
<dbReference type="GO" id="GO:0008146">
    <property type="term" value="F:sulfotransferase activity"/>
    <property type="evidence" value="ECO:0007669"/>
    <property type="project" value="InterPro"/>
</dbReference>
<evidence type="ECO:0000313" key="4">
    <source>
        <dbReference type="EMBL" id="KAJ8031630.1"/>
    </source>
</evidence>
<reference evidence="4" key="1">
    <citation type="submission" date="2021-10" db="EMBL/GenBank/DDBJ databases">
        <title>Tropical sea cucumber genome reveals ecological adaptation and Cuvierian tubules defense mechanism.</title>
        <authorList>
            <person name="Chen T."/>
        </authorList>
    </citation>
    <scope>NUCLEOTIDE SEQUENCE</scope>
    <source>
        <strain evidence="4">Nanhai2018</strain>
        <tissue evidence="4">Muscle</tissue>
    </source>
</reference>
<evidence type="ECO:0000259" key="3">
    <source>
        <dbReference type="Pfam" id="PF00685"/>
    </source>
</evidence>
<dbReference type="AlphaFoldDB" id="A0A9Q1BRW3"/>
<dbReference type="PANTHER" id="PTHR11783">
    <property type="entry name" value="SULFOTRANSFERASE SULT"/>
    <property type="match status" value="1"/>
</dbReference>
<comment type="caution">
    <text evidence="4">The sequence shown here is derived from an EMBL/GenBank/DDBJ whole genome shotgun (WGS) entry which is preliminary data.</text>
</comment>
<dbReference type="EMBL" id="JAIZAY010000012">
    <property type="protein sequence ID" value="KAJ8031630.1"/>
    <property type="molecule type" value="Genomic_DNA"/>
</dbReference>
<keyword evidence="5" id="KW-1185">Reference proteome</keyword>
<feature type="domain" description="Sulfotransferase" evidence="3">
    <location>
        <begin position="35"/>
        <end position="292"/>
    </location>
</feature>
<accession>A0A9Q1BRW3</accession>
<dbReference type="SUPFAM" id="SSF52540">
    <property type="entry name" value="P-loop containing nucleoside triphosphate hydrolases"/>
    <property type="match status" value="1"/>
</dbReference>
<evidence type="ECO:0000256" key="2">
    <source>
        <dbReference type="ARBA" id="ARBA00022679"/>
    </source>
</evidence>
<proteinExistence type="inferred from homology"/>
<evidence type="ECO:0000256" key="1">
    <source>
        <dbReference type="ARBA" id="ARBA00005771"/>
    </source>
</evidence>
<comment type="similarity">
    <text evidence="1">Belongs to the sulfotransferase 1 family.</text>
</comment>
<dbReference type="InterPro" id="IPR027417">
    <property type="entry name" value="P-loop_NTPase"/>
</dbReference>
<protein>
    <submittedName>
        <fullName evidence="4">Estrogen sulfotransferase</fullName>
    </submittedName>
</protein>